<dbReference type="OrthoDB" id="4500971at2759"/>
<sequence length="79" mass="7877">MQMFLAAALFAATGLAMPAGSFQCGGGLTNSSPMCCATNILQLAALDCRTPGADGCPPGLKKNCCTLGLANLALICNPV</sequence>
<dbReference type="EMBL" id="AZHF01000004">
    <property type="protein sequence ID" value="OAA76564.1"/>
    <property type="molecule type" value="Genomic_DNA"/>
</dbReference>
<proteinExistence type="inferred from homology"/>
<evidence type="ECO:0000313" key="9">
    <source>
        <dbReference type="Proteomes" id="UP000076881"/>
    </source>
</evidence>
<evidence type="ECO:0000256" key="5">
    <source>
        <dbReference type="ARBA" id="ARBA00022729"/>
    </source>
</evidence>
<evidence type="ECO:0000256" key="3">
    <source>
        <dbReference type="ARBA" id="ARBA00022512"/>
    </source>
</evidence>
<evidence type="ECO:0000313" key="8">
    <source>
        <dbReference type="EMBL" id="OAA76564.1"/>
    </source>
</evidence>
<gene>
    <name evidence="8" type="ORF">LEL_06248</name>
</gene>
<evidence type="ECO:0000256" key="4">
    <source>
        <dbReference type="ARBA" id="ARBA00022525"/>
    </source>
</evidence>
<feature type="chain" id="PRO_5007897144" evidence="7">
    <location>
        <begin position="22"/>
        <end position="79"/>
    </location>
</feature>
<comment type="caution">
    <text evidence="8">The sequence shown here is derived from an EMBL/GenBank/DDBJ whole genome shotgun (WGS) entry which is preliminary data.</text>
</comment>
<dbReference type="AlphaFoldDB" id="A0A168GJI9"/>
<dbReference type="Gene3D" id="3.20.120.10">
    <property type="entry name" value="Hydrophobin"/>
    <property type="match status" value="1"/>
</dbReference>
<dbReference type="GO" id="GO:0005576">
    <property type="term" value="C:extracellular region"/>
    <property type="evidence" value="ECO:0007669"/>
    <property type="project" value="InterPro"/>
</dbReference>
<keyword evidence="5 7" id="KW-0732">Signal</keyword>
<dbReference type="InterPro" id="IPR010636">
    <property type="entry name" value="Class_II_hydrophobin"/>
</dbReference>
<reference evidence="8 9" key="1">
    <citation type="journal article" date="2016" name="Genome Biol. Evol.">
        <title>Divergent and convergent evolution of fungal pathogenicity.</title>
        <authorList>
            <person name="Shang Y."/>
            <person name="Xiao G."/>
            <person name="Zheng P."/>
            <person name="Cen K."/>
            <person name="Zhan S."/>
            <person name="Wang C."/>
        </authorList>
    </citation>
    <scope>NUCLEOTIDE SEQUENCE [LARGE SCALE GENOMIC DNA]</scope>
    <source>
        <strain evidence="8 9">RCEF 1005</strain>
    </source>
</reference>
<evidence type="ECO:0000256" key="7">
    <source>
        <dbReference type="SAM" id="SignalP"/>
    </source>
</evidence>
<dbReference type="SUPFAM" id="SSF101751">
    <property type="entry name" value="Hydrophobin II, HfbII"/>
    <property type="match status" value="1"/>
</dbReference>
<evidence type="ECO:0000256" key="2">
    <source>
        <dbReference type="ARBA" id="ARBA00009576"/>
    </source>
</evidence>
<protein>
    <submittedName>
        <fullName evidence="8">Hydrophobin</fullName>
    </submittedName>
</protein>
<keyword evidence="4" id="KW-0964">Secreted</keyword>
<dbReference type="Pfam" id="PF06766">
    <property type="entry name" value="Hydrophobin_2"/>
    <property type="match status" value="1"/>
</dbReference>
<accession>A0A168GJI9</accession>
<comment type="similarity">
    <text evidence="2">Belongs to the cerato-ulmin hydrophobin family.</text>
</comment>
<name>A0A168GJI9_CORDF</name>
<organism evidence="8 9">
    <name type="scientific">Akanthomyces lecanii RCEF 1005</name>
    <dbReference type="NCBI Taxonomy" id="1081108"/>
    <lineage>
        <taxon>Eukaryota</taxon>
        <taxon>Fungi</taxon>
        <taxon>Dikarya</taxon>
        <taxon>Ascomycota</taxon>
        <taxon>Pezizomycotina</taxon>
        <taxon>Sordariomycetes</taxon>
        <taxon>Hypocreomycetidae</taxon>
        <taxon>Hypocreales</taxon>
        <taxon>Cordycipitaceae</taxon>
        <taxon>Akanthomyces</taxon>
        <taxon>Cordyceps confragosa</taxon>
    </lineage>
</organism>
<evidence type="ECO:0000256" key="1">
    <source>
        <dbReference type="ARBA" id="ARBA00004191"/>
    </source>
</evidence>
<comment type="subcellular location">
    <subcellularLocation>
        <location evidence="1">Secreted</location>
        <location evidence="1">Cell wall</location>
    </subcellularLocation>
</comment>
<dbReference type="InterPro" id="IPR036686">
    <property type="entry name" value="Class_II_Hydrophobin_sf"/>
</dbReference>
<dbReference type="Proteomes" id="UP000076881">
    <property type="component" value="Unassembled WGS sequence"/>
</dbReference>
<feature type="signal peptide" evidence="7">
    <location>
        <begin position="1"/>
        <end position="21"/>
    </location>
</feature>
<keyword evidence="6" id="KW-1015">Disulfide bond</keyword>
<keyword evidence="3" id="KW-0134">Cell wall</keyword>
<keyword evidence="9" id="KW-1185">Reference proteome</keyword>
<evidence type="ECO:0000256" key="6">
    <source>
        <dbReference type="ARBA" id="ARBA00023157"/>
    </source>
</evidence>